<organism evidence="1 2">
    <name type="scientific">Steinernema carpocapsae</name>
    <name type="common">Entomopathogenic nematode</name>
    <dbReference type="NCBI Taxonomy" id="34508"/>
    <lineage>
        <taxon>Eukaryota</taxon>
        <taxon>Metazoa</taxon>
        <taxon>Ecdysozoa</taxon>
        <taxon>Nematoda</taxon>
        <taxon>Chromadorea</taxon>
        <taxon>Rhabditida</taxon>
        <taxon>Tylenchina</taxon>
        <taxon>Panagrolaimomorpha</taxon>
        <taxon>Strongyloidoidea</taxon>
        <taxon>Steinernematidae</taxon>
        <taxon>Steinernema</taxon>
    </lineage>
</organism>
<sequence length="67" mass="7429">MSSSMFSKFRSSTLSLSSIVDEPCMPGTEELTSRGMNMLSRFSIAFAGIETKNVRETLGLLLPFFRS</sequence>
<accession>A0A4U8UYS4</accession>
<keyword evidence="2" id="KW-1185">Reference proteome</keyword>
<dbReference type="OrthoDB" id="421226at2759"/>
<evidence type="ECO:0000313" key="2">
    <source>
        <dbReference type="Proteomes" id="UP000298663"/>
    </source>
</evidence>
<comment type="caution">
    <text evidence="1">The sequence shown here is derived from an EMBL/GenBank/DDBJ whole genome shotgun (WGS) entry which is preliminary data.</text>
</comment>
<name>A0A4U8UYS4_STECR</name>
<reference evidence="1 2" key="2">
    <citation type="journal article" date="2019" name="G3 (Bethesda)">
        <title>Hybrid Assembly of the Genome of the Entomopathogenic Nematode Steinernema carpocapsae Identifies the X-Chromosome.</title>
        <authorList>
            <person name="Serra L."/>
            <person name="Macchietto M."/>
            <person name="Macias-Munoz A."/>
            <person name="McGill C.J."/>
            <person name="Rodriguez I.M."/>
            <person name="Rodriguez B."/>
            <person name="Murad R."/>
            <person name="Mortazavi A."/>
        </authorList>
    </citation>
    <scope>NUCLEOTIDE SEQUENCE [LARGE SCALE GENOMIC DNA]</scope>
    <source>
        <strain evidence="1 2">ALL</strain>
    </source>
</reference>
<reference evidence="1 2" key="1">
    <citation type="journal article" date="2015" name="Genome Biol.">
        <title>Comparative genomics of Steinernema reveals deeply conserved gene regulatory networks.</title>
        <authorList>
            <person name="Dillman A.R."/>
            <person name="Macchietto M."/>
            <person name="Porter C.F."/>
            <person name="Rogers A."/>
            <person name="Williams B."/>
            <person name="Antoshechkin I."/>
            <person name="Lee M.M."/>
            <person name="Goodwin Z."/>
            <person name="Lu X."/>
            <person name="Lewis E.E."/>
            <person name="Goodrich-Blair H."/>
            <person name="Stock S.P."/>
            <person name="Adams B.J."/>
            <person name="Sternberg P.W."/>
            <person name="Mortazavi A."/>
        </authorList>
    </citation>
    <scope>NUCLEOTIDE SEQUENCE [LARGE SCALE GENOMIC DNA]</scope>
    <source>
        <strain evidence="1 2">ALL</strain>
    </source>
</reference>
<dbReference type="Proteomes" id="UP000298663">
    <property type="component" value="Unassembled WGS sequence"/>
</dbReference>
<dbReference type="EMBL" id="AZBU02000001">
    <property type="protein sequence ID" value="TMS38696.1"/>
    <property type="molecule type" value="Genomic_DNA"/>
</dbReference>
<gene>
    <name evidence="1" type="ORF">L596_005361</name>
</gene>
<proteinExistence type="predicted"/>
<evidence type="ECO:0000313" key="1">
    <source>
        <dbReference type="EMBL" id="TMS38696.1"/>
    </source>
</evidence>
<dbReference type="AlphaFoldDB" id="A0A4U8UYS4"/>
<protein>
    <submittedName>
        <fullName evidence="1">Uncharacterized protein</fullName>
    </submittedName>
</protein>